<dbReference type="InterPro" id="IPR017871">
    <property type="entry name" value="ABC_transporter-like_CS"/>
</dbReference>
<comment type="caution">
    <text evidence="12">The sequence shown here is derived from an EMBL/GenBank/DDBJ whole genome shotgun (WGS) entry which is preliminary data.</text>
</comment>
<feature type="transmembrane region" description="Helical" evidence="9">
    <location>
        <begin position="135"/>
        <end position="155"/>
    </location>
</feature>
<dbReference type="Gene3D" id="1.20.1560.10">
    <property type="entry name" value="ABC transporter type 1, transmembrane domain"/>
    <property type="match status" value="1"/>
</dbReference>
<dbReference type="Proteomes" id="UP000215215">
    <property type="component" value="Unassembled WGS sequence"/>
</dbReference>
<dbReference type="Pfam" id="PF00005">
    <property type="entry name" value="ABC_tran"/>
    <property type="match status" value="1"/>
</dbReference>
<feature type="transmembrane region" description="Helical" evidence="9">
    <location>
        <begin position="17"/>
        <end position="39"/>
    </location>
</feature>
<evidence type="ECO:0000256" key="6">
    <source>
        <dbReference type="ARBA" id="ARBA00022840"/>
    </source>
</evidence>
<keyword evidence="5" id="KW-0547">Nucleotide-binding</keyword>
<comment type="subcellular location">
    <subcellularLocation>
        <location evidence="1">Cell membrane</location>
        <topology evidence="1">Multi-pass membrane protein</topology>
    </subcellularLocation>
</comment>
<dbReference type="PROSITE" id="PS50929">
    <property type="entry name" value="ABC_TM1F"/>
    <property type="match status" value="1"/>
</dbReference>
<dbReference type="GO" id="GO:0015421">
    <property type="term" value="F:ABC-type oligopeptide transporter activity"/>
    <property type="evidence" value="ECO:0007669"/>
    <property type="project" value="TreeGrafter"/>
</dbReference>
<proteinExistence type="predicted"/>
<dbReference type="EMBL" id="NOZQ01000016">
    <property type="protein sequence ID" value="OYD17454.1"/>
    <property type="molecule type" value="Genomic_DNA"/>
</dbReference>
<keyword evidence="4 9" id="KW-0812">Transmembrane</keyword>
<dbReference type="SUPFAM" id="SSF52540">
    <property type="entry name" value="P-loop containing nucleoside triphosphate hydrolases"/>
    <property type="match status" value="1"/>
</dbReference>
<evidence type="ECO:0000256" key="2">
    <source>
        <dbReference type="ARBA" id="ARBA00022448"/>
    </source>
</evidence>
<dbReference type="PROSITE" id="PS00211">
    <property type="entry name" value="ABC_TRANSPORTER_1"/>
    <property type="match status" value="1"/>
</dbReference>
<feature type="domain" description="ABC transporter" evidence="10">
    <location>
        <begin position="335"/>
        <end position="568"/>
    </location>
</feature>
<feature type="transmembrane region" description="Helical" evidence="9">
    <location>
        <begin position="279"/>
        <end position="300"/>
    </location>
</feature>
<keyword evidence="2" id="KW-0813">Transport</keyword>
<dbReference type="AlphaFoldDB" id="A0A235BZ18"/>
<evidence type="ECO:0000256" key="3">
    <source>
        <dbReference type="ARBA" id="ARBA00022475"/>
    </source>
</evidence>
<dbReference type="InterPro" id="IPR011527">
    <property type="entry name" value="ABC1_TM_dom"/>
</dbReference>
<evidence type="ECO:0000256" key="4">
    <source>
        <dbReference type="ARBA" id="ARBA00022692"/>
    </source>
</evidence>
<keyword evidence="8 9" id="KW-0472">Membrane</keyword>
<feature type="transmembrane region" description="Helical" evidence="9">
    <location>
        <begin position="161"/>
        <end position="178"/>
    </location>
</feature>
<evidence type="ECO:0000256" key="7">
    <source>
        <dbReference type="ARBA" id="ARBA00022989"/>
    </source>
</evidence>
<evidence type="ECO:0000259" key="10">
    <source>
        <dbReference type="PROSITE" id="PS50893"/>
    </source>
</evidence>
<organism evidence="12 13">
    <name type="scientific">candidate division WOR-3 bacterium JGI_Cruoil_03_44_89</name>
    <dbReference type="NCBI Taxonomy" id="1973748"/>
    <lineage>
        <taxon>Bacteria</taxon>
        <taxon>Bacteria division WOR-3</taxon>
    </lineage>
</organism>
<dbReference type="PANTHER" id="PTHR43394:SF1">
    <property type="entry name" value="ATP-BINDING CASSETTE SUB-FAMILY B MEMBER 10, MITOCHONDRIAL"/>
    <property type="match status" value="1"/>
</dbReference>
<evidence type="ECO:0008006" key="14">
    <source>
        <dbReference type="Google" id="ProtNLM"/>
    </source>
</evidence>
<evidence type="ECO:0000259" key="11">
    <source>
        <dbReference type="PROSITE" id="PS50929"/>
    </source>
</evidence>
<dbReference type="PROSITE" id="PS50893">
    <property type="entry name" value="ABC_TRANSPORTER_2"/>
    <property type="match status" value="1"/>
</dbReference>
<dbReference type="SUPFAM" id="SSF90123">
    <property type="entry name" value="ABC transporter transmembrane region"/>
    <property type="match status" value="1"/>
</dbReference>
<evidence type="ECO:0000256" key="1">
    <source>
        <dbReference type="ARBA" id="ARBA00004651"/>
    </source>
</evidence>
<dbReference type="InterPro" id="IPR027417">
    <property type="entry name" value="P-loop_NTPase"/>
</dbReference>
<keyword evidence="6" id="KW-0067">ATP-binding</keyword>
<evidence type="ECO:0000256" key="8">
    <source>
        <dbReference type="ARBA" id="ARBA00023136"/>
    </source>
</evidence>
<accession>A0A235BZ18</accession>
<dbReference type="PANTHER" id="PTHR43394">
    <property type="entry name" value="ATP-DEPENDENT PERMEASE MDL1, MITOCHONDRIAL"/>
    <property type="match status" value="1"/>
</dbReference>
<dbReference type="InterPro" id="IPR036640">
    <property type="entry name" value="ABC1_TM_sf"/>
</dbReference>
<evidence type="ECO:0000313" key="13">
    <source>
        <dbReference type="Proteomes" id="UP000215215"/>
    </source>
</evidence>
<keyword evidence="7 9" id="KW-1133">Transmembrane helix</keyword>
<reference evidence="12 13" key="1">
    <citation type="submission" date="2017-07" db="EMBL/GenBank/DDBJ databases">
        <title>Recovery of genomes from metagenomes via a dereplication, aggregation, and scoring strategy.</title>
        <authorList>
            <person name="Sieber C.M."/>
            <person name="Probst A.J."/>
            <person name="Sharrar A."/>
            <person name="Thomas B.C."/>
            <person name="Hess M."/>
            <person name="Tringe S.G."/>
            <person name="Banfield J.F."/>
        </authorList>
    </citation>
    <scope>NUCLEOTIDE SEQUENCE [LARGE SCALE GENOMIC DNA]</scope>
    <source>
        <strain evidence="12">JGI_Cruoil_03_44_89</strain>
    </source>
</reference>
<dbReference type="SMART" id="SM00382">
    <property type="entry name" value="AAA"/>
    <property type="match status" value="1"/>
</dbReference>
<evidence type="ECO:0000256" key="9">
    <source>
        <dbReference type="SAM" id="Phobius"/>
    </source>
</evidence>
<dbReference type="GO" id="GO:0005886">
    <property type="term" value="C:plasma membrane"/>
    <property type="evidence" value="ECO:0007669"/>
    <property type="project" value="UniProtKB-SubCell"/>
</dbReference>
<evidence type="ECO:0000313" key="12">
    <source>
        <dbReference type="EMBL" id="OYD17454.1"/>
    </source>
</evidence>
<evidence type="ECO:0000256" key="5">
    <source>
        <dbReference type="ARBA" id="ARBA00022741"/>
    </source>
</evidence>
<dbReference type="Gene3D" id="3.40.50.300">
    <property type="entry name" value="P-loop containing nucleotide triphosphate hydrolases"/>
    <property type="match status" value="1"/>
</dbReference>
<sequence>MRNFLTIKEDILRYKRYLITGFIALVVVDILQLFIPRIVKYAIDTLVGGNAQVAILLRYALYIVSIALGVGICRFFWRYLIAGTARRIERNLRLKLFSHFENLGMKFYSNTRVGDLMAHATNDVDAVRRTIGMGIIIGTDILVLGSLSIVFMIFINLKLTLMALIPFPLLIFIGLRFGRLIHKRFEEVQAGFSDLSSCVEENVRGIRVVRGYNQEEGEINKFLSVSRDYIRRNINLIKVWGFFFPLIFFFANLSIWIILRFGGVGVITTTISMGDFVAFQSYLMILVWPMIAIGWVINIIERGSASMGRINKLLDVSPEIKDTGKAKIKTIRGLIDMKSVFFSYNGKPILKNIDLYAEPGKKIGIVGGIGSGKSTLVALIARLYEVEKGEILFDGVPIREIPLKILRRSVGFVPQDVFLFSDTIRENIRFGNPNATDDEIVEVVRLCGLSDEIEGFPKGLDTVVGERGLSLSGGQRQRITLARAIIKNPSILILDDALSSVDTEKEAEIIDNLRDFLKERTTSIVSHRLKSLIDSDEVIVLQDGEITERGTHQELVEMNGFYANLFRLQQLEEVL</sequence>
<feature type="transmembrane region" description="Helical" evidence="9">
    <location>
        <begin position="59"/>
        <end position="77"/>
    </location>
</feature>
<keyword evidence="3" id="KW-1003">Cell membrane</keyword>
<dbReference type="GO" id="GO:0005524">
    <property type="term" value="F:ATP binding"/>
    <property type="evidence" value="ECO:0007669"/>
    <property type="project" value="UniProtKB-KW"/>
</dbReference>
<name>A0A235BZ18_UNCW3</name>
<protein>
    <recommendedName>
        <fullName evidence="14">ABC transporter ATP-binding protein</fullName>
    </recommendedName>
</protein>
<dbReference type="FunFam" id="3.40.50.300:FF:000221">
    <property type="entry name" value="Multidrug ABC transporter ATP-binding protein"/>
    <property type="match status" value="1"/>
</dbReference>
<dbReference type="InterPro" id="IPR039421">
    <property type="entry name" value="Type_1_exporter"/>
</dbReference>
<dbReference type="GO" id="GO:0016887">
    <property type="term" value="F:ATP hydrolysis activity"/>
    <property type="evidence" value="ECO:0007669"/>
    <property type="project" value="InterPro"/>
</dbReference>
<dbReference type="InterPro" id="IPR003439">
    <property type="entry name" value="ABC_transporter-like_ATP-bd"/>
</dbReference>
<dbReference type="InterPro" id="IPR003593">
    <property type="entry name" value="AAA+_ATPase"/>
</dbReference>
<dbReference type="Pfam" id="PF00664">
    <property type="entry name" value="ABC_membrane"/>
    <property type="match status" value="1"/>
</dbReference>
<dbReference type="CDD" id="cd18541">
    <property type="entry name" value="ABC_6TM_TmrB_like"/>
    <property type="match status" value="1"/>
</dbReference>
<feature type="transmembrane region" description="Helical" evidence="9">
    <location>
        <begin position="239"/>
        <end position="259"/>
    </location>
</feature>
<gene>
    <name evidence="12" type="ORF">CH333_00935</name>
</gene>
<feature type="domain" description="ABC transmembrane type-1" evidence="11">
    <location>
        <begin position="19"/>
        <end position="302"/>
    </location>
</feature>